<dbReference type="AlphaFoldDB" id="H2ZQB9"/>
<reference evidence="2" key="3">
    <citation type="submission" date="2025-09" db="UniProtKB">
        <authorList>
            <consortium name="Ensembl"/>
        </authorList>
    </citation>
    <scope>IDENTIFICATION</scope>
</reference>
<dbReference type="HOGENOM" id="CLU_1144792_0_0_1"/>
<feature type="domain" description="Stereocilin LRR" evidence="1">
    <location>
        <begin position="30"/>
        <end position="133"/>
    </location>
</feature>
<evidence type="ECO:0000313" key="3">
    <source>
        <dbReference type="Proteomes" id="UP000007875"/>
    </source>
</evidence>
<dbReference type="InterPro" id="IPR048992">
    <property type="entry name" value="Stereocilin_LRR"/>
</dbReference>
<evidence type="ECO:0000259" key="1">
    <source>
        <dbReference type="Pfam" id="PF21058"/>
    </source>
</evidence>
<reference evidence="2" key="2">
    <citation type="submission" date="2025-08" db="UniProtKB">
        <authorList>
            <consortium name="Ensembl"/>
        </authorList>
    </citation>
    <scope>IDENTIFICATION</scope>
</reference>
<protein>
    <recommendedName>
        <fullName evidence="1">Stereocilin LRR domain-containing protein</fullName>
    </recommendedName>
</protein>
<dbReference type="Ensembl" id="ENSCSAVT00000019998.1">
    <property type="protein sequence ID" value="ENSCSAVP00000019785.1"/>
    <property type="gene ID" value="ENSCSAVG00000011611.1"/>
</dbReference>
<keyword evidence="3" id="KW-1185">Reference proteome</keyword>
<dbReference type="eggNOG" id="ENOG502RU6C">
    <property type="taxonomic scope" value="Eukaryota"/>
</dbReference>
<proteinExistence type="predicted"/>
<dbReference type="Pfam" id="PF21058">
    <property type="entry name" value="Stereocilin"/>
    <property type="match status" value="1"/>
</dbReference>
<sequence>MKKAPGNRKKVVKKAKVTRVDLGQFSMMRELAGTLLEDKDLSSMSADEVKEVAGALGGLTTQDIDKLPDTAVLEAMSSIKDNTNLSPKQKRIMFKKAKKAGLTIQNSADIADLGELISEVPASELKMISTSDLKSSMKEFTKRAAGFSRSQKKAIVSKLQEMNLDDMLNENLGDFASEISLSKLKSMQSVNLSQVRNQPWERGQAAKIVEMYRNGSEYTALTAELVSELGSTVIGLKCSDVMD</sequence>
<accession>H2ZQB9</accession>
<name>H2ZQB9_CIOSA</name>
<dbReference type="Proteomes" id="UP000007875">
    <property type="component" value="Unassembled WGS sequence"/>
</dbReference>
<dbReference type="InParanoid" id="H2ZQB9"/>
<evidence type="ECO:0000313" key="2">
    <source>
        <dbReference type="Ensembl" id="ENSCSAVP00000019785.1"/>
    </source>
</evidence>
<reference evidence="3" key="1">
    <citation type="submission" date="2003-08" db="EMBL/GenBank/DDBJ databases">
        <authorList>
            <person name="Birren B."/>
            <person name="Nusbaum C."/>
            <person name="Abebe A."/>
            <person name="Abouelleil A."/>
            <person name="Adekoya E."/>
            <person name="Ait-zahra M."/>
            <person name="Allen N."/>
            <person name="Allen T."/>
            <person name="An P."/>
            <person name="Anderson M."/>
            <person name="Anderson S."/>
            <person name="Arachchi H."/>
            <person name="Armbruster J."/>
            <person name="Bachantsang P."/>
            <person name="Baldwin J."/>
            <person name="Barry A."/>
            <person name="Bayul T."/>
            <person name="Blitshsteyn B."/>
            <person name="Bloom T."/>
            <person name="Blye J."/>
            <person name="Boguslavskiy L."/>
            <person name="Borowsky M."/>
            <person name="Boukhgalter B."/>
            <person name="Brunache A."/>
            <person name="Butler J."/>
            <person name="Calixte N."/>
            <person name="Calvo S."/>
            <person name="Camarata J."/>
            <person name="Campo K."/>
            <person name="Chang J."/>
            <person name="Cheshatsang Y."/>
            <person name="Citroen M."/>
            <person name="Collymore A."/>
            <person name="Considine T."/>
            <person name="Cook A."/>
            <person name="Cooke P."/>
            <person name="Corum B."/>
            <person name="Cuomo C."/>
            <person name="David R."/>
            <person name="Dawoe T."/>
            <person name="Degray S."/>
            <person name="Dodge S."/>
            <person name="Dooley K."/>
            <person name="Dorje P."/>
            <person name="Dorjee K."/>
            <person name="Dorris L."/>
            <person name="Duffey N."/>
            <person name="Dupes A."/>
            <person name="Elkins T."/>
            <person name="Engels R."/>
            <person name="Erickson J."/>
            <person name="Farina A."/>
            <person name="Faro S."/>
            <person name="Ferreira P."/>
            <person name="Fischer H."/>
            <person name="Fitzgerald M."/>
            <person name="Foley K."/>
            <person name="Gage D."/>
            <person name="Galagan J."/>
            <person name="Gearin G."/>
            <person name="Gnerre S."/>
            <person name="Gnirke A."/>
            <person name="Goyette A."/>
            <person name="Graham J."/>
            <person name="Grandbois E."/>
            <person name="Gyaltsen K."/>
            <person name="Hafez N."/>
            <person name="Hagopian D."/>
            <person name="Hagos B."/>
            <person name="Hall J."/>
            <person name="Hatcher B."/>
            <person name="Heller A."/>
            <person name="Higgins H."/>
            <person name="Honan T."/>
            <person name="Horn A."/>
            <person name="Houde N."/>
            <person name="Hughes L."/>
            <person name="Hulme W."/>
            <person name="Husby E."/>
            <person name="Iliev I."/>
            <person name="Jaffe D."/>
            <person name="Jones C."/>
            <person name="Kamal M."/>
            <person name="Kamat A."/>
            <person name="Kamvysselis M."/>
            <person name="Karlsson E."/>
            <person name="Kells C."/>
            <person name="Kieu A."/>
            <person name="Kisner P."/>
            <person name="Kodira C."/>
            <person name="Kulbokas E."/>
            <person name="Labutti K."/>
            <person name="Lama D."/>
            <person name="Landers T."/>
            <person name="Leger J."/>
            <person name="Levine S."/>
            <person name="Lewis D."/>
            <person name="Lewis T."/>
            <person name="Lindblad-toh K."/>
            <person name="Liu X."/>
            <person name="Lokyitsang T."/>
            <person name="Lokyitsang Y."/>
            <person name="Lucien O."/>
            <person name="Lui A."/>
            <person name="Ma L.J."/>
            <person name="Mabbitt R."/>
            <person name="Macdonald J."/>
            <person name="Maclean C."/>
            <person name="Major J."/>
            <person name="Manning J."/>
            <person name="Marabella R."/>
            <person name="Maru K."/>
            <person name="Matthews C."/>
            <person name="Mauceli E."/>
            <person name="Mccarthy M."/>
            <person name="Mcdonough S."/>
            <person name="Mcghee T."/>
            <person name="Meldrim J."/>
            <person name="Meneus L."/>
            <person name="Mesirov J."/>
            <person name="Mihalev A."/>
            <person name="Mihova T."/>
            <person name="Mikkelsen T."/>
            <person name="Mlenga V."/>
            <person name="Moru K."/>
            <person name="Mozes J."/>
            <person name="Mulrain L."/>
            <person name="Munson G."/>
            <person name="Naylor J."/>
            <person name="Newes C."/>
            <person name="Nguyen C."/>
            <person name="Nguyen N."/>
            <person name="Nguyen T."/>
            <person name="Nicol R."/>
            <person name="Nielsen C."/>
            <person name="Nizzari M."/>
            <person name="Norbu C."/>
            <person name="Norbu N."/>
            <person name="O'donnell P."/>
            <person name="Okoawo O."/>
            <person name="O'leary S."/>
            <person name="Omotosho B."/>
            <person name="O'neill K."/>
            <person name="Osman S."/>
            <person name="Parker S."/>
            <person name="Perrin D."/>
            <person name="Phunkhang P."/>
            <person name="Piqani B."/>
            <person name="Purcell S."/>
            <person name="Rachupka T."/>
            <person name="Ramasamy U."/>
            <person name="Rameau R."/>
            <person name="Ray V."/>
            <person name="Raymond C."/>
            <person name="Retta R."/>
            <person name="Richardson S."/>
            <person name="Rise C."/>
            <person name="Rodriguez J."/>
            <person name="Rogers J."/>
            <person name="Rogov P."/>
            <person name="Rutman M."/>
            <person name="Schupbach R."/>
            <person name="Seaman C."/>
            <person name="Settipalli S."/>
            <person name="Sharpe T."/>
            <person name="Sheridan J."/>
            <person name="Sherpa N."/>
            <person name="Shi J."/>
            <person name="Smirnov S."/>
            <person name="Smith C."/>
            <person name="Sougnez C."/>
            <person name="Spencer B."/>
            <person name="Stalker J."/>
            <person name="Stange-thomann N."/>
            <person name="Stavropoulos S."/>
            <person name="Stetson K."/>
            <person name="Stone C."/>
            <person name="Stone S."/>
            <person name="Stubbs M."/>
            <person name="Talamas J."/>
            <person name="Tchuinga P."/>
            <person name="Tenzing P."/>
            <person name="Tesfaye S."/>
            <person name="Theodore J."/>
            <person name="Thoulutsang Y."/>
            <person name="Topham K."/>
            <person name="Towey S."/>
            <person name="Tsamla T."/>
            <person name="Tsomo N."/>
            <person name="Vallee D."/>
            <person name="Vassiliev H."/>
            <person name="Venkataraman V."/>
            <person name="Vinson J."/>
            <person name="Vo A."/>
            <person name="Wade C."/>
            <person name="Wang S."/>
            <person name="Wangchuk T."/>
            <person name="Wangdi T."/>
            <person name="Whittaker C."/>
            <person name="Wilkinson J."/>
            <person name="Wu Y."/>
            <person name="Wyman D."/>
            <person name="Yadav S."/>
            <person name="Yang S."/>
            <person name="Yang X."/>
            <person name="Yeager S."/>
            <person name="Yee E."/>
            <person name="Young G."/>
            <person name="Zainoun J."/>
            <person name="Zembeck L."/>
            <person name="Zimmer A."/>
            <person name="Zody M."/>
            <person name="Lander E."/>
        </authorList>
    </citation>
    <scope>NUCLEOTIDE SEQUENCE [LARGE SCALE GENOMIC DNA]</scope>
</reference>
<organism evidence="2 3">
    <name type="scientific">Ciona savignyi</name>
    <name type="common">Pacific transparent sea squirt</name>
    <dbReference type="NCBI Taxonomy" id="51511"/>
    <lineage>
        <taxon>Eukaryota</taxon>
        <taxon>Metazoa</taxon>
        <taxon>Chordata</taxon>
        <taxon>Tunicata</taxon>
        <taxon>Ascidiacea</taxon>
        <taxon>Phlebobranchia</taxon>
        <taxon>Cionidae</taxon>
        <taxon>Ciona</taxon>
    </lineage>
</organism>